<keyword evidence="3 7" id="KW-0812">Transmembrane</keyword>
<reference evidence="9 10" key="1">
    <citation type="submission" date="2018-07" db="EMBL/GenBank/DDBJ databases">
        <title>Genomic Encyclopedia of Type Strains, Phase IV (KMG-IV): sequencing the most valuable type-strain genomes for metagenomic binning, comparative biology and taxonomic classification.</title>
        <authorList>
            <person name="Goeker M."/>
        </authorList>
    </citation>
    <scope>NUCLEOTIDE SEQUENCE [LARGE SCALE GENOMIC DNA]</scope>
    <source>
        <strain evidence="9 10">DSM 26407</strain>
    </source>
</reference>
<protein>
    <submittedName>
        <fullName evidence="9">UMF1 family MFS transporter</fullName>
    </submittedName>
</protein>
<dbReference type="SUPFAM" id="SSF103473">
    <property type="entry name" value="MFS general substrate transporter"/>
    <property type="match status" value="1"/>
</dbReference>
<evidence type="ECO:0000256" key="4">
    <source>
        <dbReference type="ARBA" id="ARBA00022989"/>
    </source>
</evidence>
<comment type="caution">
    <text evidence="9">The sequence shown here is derived from an EMBL/GenBank/DDBJ whole genome shotgun (WGS) entry which is preliminary data.</text>
</comment>
<keyword evidence="4 7" id="KW-1133">Transmembrane helix</keyword>
<feature type="region of interest" description="Disordered" evidence="6">
    <location>
        <begin position="1"/>
        <end position="24"/>
    </location>
</feature>
<dbReference type="InterPro" id="IPR036259">
    <property type="entry name" value="MFS_trans_sf"/>
</dbReference>
<dbReference type="EMBL" id="QPJY01000006">
    <property type="protein sequence ID" value="RCX29862.1"/>
    <property type="molecule type" value="Genomic_DNA"/>
</dbReference>
<feature type="transmembrane region" description="Helical" evidence="7">
    <location>
        <begin position="334"/>
        <end position="351"/>
    </location>
</feature>
<gene>
    <name evidence="9" type="ORF">DFQ59_10694</name>
</gene>
<organism evidence="9 10">
    <name type="scientific">Thioalbus denitrificans</name>
    <dbReference type="NCBI Taxonomy" id="547122"/>
    <lineage>
        <taxon>Bacteria</taxon>
        <taxon>Pseudomonadati</taxon>
        <taxon>Pseudomonadota</taxon>
        <taxon>Gammaproteobacteria</taxon>
        <taxon>Chromatiales</taxon>
        <taxon>Ectothiorhodospiraceae</taxon>
        <taxon>Thioalbus</taxon>
    </lineage>
</organism>
<name>A0A369C767_9GAMM</name>
<evidence type="ECO:0000313" key="10">
    <source>
        <dbReference type="Proteomes" id="UP000252707"/>
    </source>
</evidence>
<dbReference type="RefSeq" id="WP_211314928.1">
    <property type="nucleotide sequence ID" value="NZ_QPJY01000006.1"/>
</dbReference>
<keyword evidence="10" id="KW-1185">Reference proteome</keyword>
<dbReference type="AlphaFoldDB" id="A0A369C767"/>
<evidence type="ECO:0000256" key="5">
    <source>
        <dbReference type="ARBA" id="ARBA00023136"/>
    </source>
</evidence>
<evidence type="ECO:0000313" key="9">
    <source>
        <dbReference type="EMBL" id="RCX29862.1"/>
    </source>
</evidence>
<feature type="transmembrane region" description="Helical" evidence="7">
    <location>
        <begin position="425"/>
        <end position="443"/>
    </location>
</feature>
<dbReference type="InterPro" id="IPR050495">
    <property type="entry name" value="ATG22/LtaA_families"/>
</dbReference>
<dbReference type="Pfam" id="PF11700">
    <property type="entry name" value="ATG22"/>
    <property type="match status" value="1"/>
</dbReference>
<dbReference type="Gene3D" id="1.20.1250.20">
    <property type="entry name" value="MFS general substrate transporter like domains"/>
    <property type="match status" value="2"/>
</dbReference>
<feature type="transmembrane region" description="Helical" evidence="7">
    <location>
        <begin position="392"/>
        <end position="413"/>
    </location>
</feature>
<feature type="transmembrane region" description="Helical" evidence="7">
    <location>
        <begin position="204"/>
        <end position="227"/>
    </location>
</feature>
<evidence type="ECO:0000256" key="3">
    <source>
        <dbReference type="ARBA" id="ARBA00022692"/>
    </source>
</evidence>
<dbReference type="InterPro" id="IPR020846">
    <property type="entry name" value="MFS_dom"/>
</dbReference>
<evidence type="ECO:0000259" key="8">
    <source>
        <dbReference type="PROSITE" id="PS50850"/>
    </source>
</evidence>
<sequence length="456" mass="47821">MNADGPRGEAEAGAGLSSPLMPHPLPGRASRREVWAWAMFDFANSGYTTVVLTAVFNAYFVGVVAAGQGEGLATLLWTLAVGISNALVLVSAPLVGAIADHSAAKKRFLLASTLGCVIFTAGLALVGPGDVALAMTLLVLSSFMFASGENFIAAFLPEIATPERMGRVSAYGWALGYFGGLLVLGLCLAYVTWAGGRGQTAVDYVPVVMLLVAVAFALAALPTFLVLRERALPTPLDPDCPAGWRCWIRAGWGRVADTLRHVRRFTDLFRFLVTLTVYHAGIQTVVVLAAVYAQQVLGFGTNEVLVMILVVNATAALGALAFGRMQDLMGSIPTLALTLVIWILAMGLAYLGGTKTAFWVVANLVGLAMGASQSAGRALVGRFSPAGRSAEFFGLWGLAVKLAAIVGPVSYGLISYGTGGDHRLALLSTLAFFIVGLALLLTVNEQRGLRAAREAE</sequence>
<feature type="domain" description="Major facilitator superfamily (MFS) profile" evidence="8">
    <location>
        <begin position="208"/>
        <end position="456"/>
    </location>
</feature>
<feature type="transmembrane region" description="Helical" evidence="7">
    <location>
        <begin position="304"/>
        <end position="322"/>
    </location>
</feature>
<dbReference type="Proteomes" id="UP000252707">
    <property type="component" value="Unassembled WGS sequence"/>
</dbReference>
<evidence type="ECO:0000256" key="2">
    <source>
        <dbReference type="ARBA" id="ARBA00022448"/>
    </source>
</evidence>
<keyword evidence="2" id="KW-0813">Transport</keyword>
<evidence type="ECO:0000256" key="1">
    <source>
        <dbReference type="ARBA" id="ARBA00004127"/>
    </source>
</evidence>
<dbReference type="InterPro" id="IPR024671">
    <property type="entry name" value="Atg22-like"/>
</dbReference>
<feature type="transmembrane region" description="Helical" evidence="7">
    <location>
        <begin position="72"/>
        <end position="96"/>
    </location>
</feature>
<dbReference type="PANTHER" id="PTHR23519:SF1">
    <property type="entry name" value="AUTOPHAGY-RELATED PROTEIN 22"/>
    <property type="match status" value="1"/>
</dbReference>
<evidence type="ECO:0000256" key="6">
    <source>
        <dbReference type="SAM" id="MobiDB-lite"/>
    </source>
</evidence>
<dbReference type="PROSITE" id="PS50850">
    <property type="entry name" value="MFS"/>
    <property type="match status" value="1"/>
</dbReference>
<feature type="transmembrane region" description="Helical" evidence="7">
    <location>
        <begin position="132"/>
        <end position="156"/>
    </location>
</feature>
<feature type="transmembrane region" description="Helical" evidence="7">
    <location>
        <begin position="108"/>
        <end position="126"/>
    </location>
</feature>
<dbReference type="GO" id="GO:0012505">
    <property type="term" value="C:endomembrane system"/>
    <property type="evidence" value="ECO:0007669"/>
    <property type="project" value="UniProtKB-SubCell"/>
</dbReference>
<feature type="transmembrane region" description="Helical" evidence="7">
    <location>
        <begin position="357"/>
        <end position="380"/>
    </location>
</feature>
<feature type="transmembrane region" description="Helical" evidence="7">
    <location>
        <begin position="268"/>
        <end position="292"/>
    </location>
</feature>
<accession>A0A369C767</accession>
<feature type="compositionally biased region" description="Basic and acidic residues" evidence="6">
    <location>
        <begin position="1"/>
        <end position="10"/>
    </location>
</feature>
<proteinExistence type="predicted"/>
<feature type="transmembrane region" description="Helical" evidence="7">
    <location>
        <begin position="34"/>
        <end position="60"/>
    </location>
</feature>
<keyword evidence="5 7" id="KW-0472">Membrane</keyword>
<dbReference type="GO" id="GO:0022857">
    <property type="term" value="F:transmembrane transporter activity"/>
    <property type="evidence" value="ECO:0007669"/>
    <property type="project" value="InterPro"/>
</dbReference>
<evidence type="ECO:0000256" key="7">
    <source>
        <dbReference type="SAM" id="Phobius"/>
    </source>
</evidence>
<dbReference type="PANTHER" id="PTHR23519">
    <property type="entry name" value="AUTOPHAGY-RELATED PROTEIN 22"/>
    <property type="match status" value="1"/>
</dbReference>
<comment type="subcellular location">
    <subcellularLocation>
        <location evidence="1">Endomembrane system</location>
        <topology evidence="1">Multi-pass membrane protein</topology>
    </subcellularLocation>
</comment>
<feature type="transmembrane region" description="Helical" evidence="7">
    <location>
        <begin position="168"/>
        <end position="192"/>
    </location>
</feature>